<dbReference type="RefSeq" id="WP_261977016.1">
    <property type="nucleotide sequence ID" value="NZ_FNQV01000004.1"/>
</dbReference>
<evidence type="ECO:0000313" key="2">
    <source>
        <dbReference type="Proteomes" id="UP000199288"/>
    </source>
</evidence>
<proteinExistence type="predicted"/>
<dbReference type="SUPFAM" id="SSF82784">
    <property type="entry name" value="OsmC-like"/>
    <property type="match status" value="1"/>
</dbReference>
<dbReference type="EMBL" id="FNQV01000004">
    <property type="protein sequence ID" value="SEA02782.1"/>
    <property type="molecule type" value="Genomic_DNA"/>
</dbReference>
<protein>
    <submittedName>
        <fullName evidence="1">Putative redox protein</fullName>
    </submittedName>
</protein>
<organism evidence="1 2">
    <name type="scientific">Bowdeniella nasicola</name>
    <dbReference type="NCBI Taxonomy" id="208480"/>
    <lineage>
        <taxon>Bacteria</taxon>
        <taxon>Bacillati</taxon>
        <taxon>Actinomycetota</taxon>
        <taxon>Actinomycetes</taxon>
        <taxon>Actinomycetales</taxon>
        <taxon>Actinomycetaceae</taxon>
        <taxon>Bowdeniella</taxon>
    </lineage>
</organism>
<accession>A0A1H3XW41</accession>
<dbReference type="AlphaFoldDB" id="A0A1H3XW41"/>
<dbReference type="Proteomes" id="UP000199288">
    <property type="component" value="Unassembled WGS sequence"/>
</dbReference>
<name>A0A1H3XW41_9ACTO</name>
<dbReference type="InterPro" id="IPR036102">
    <property type="entry name" value="OsmC/Ohrsf"/>
</dbReference>
<sequence>MFTASTSITRDAGMKVECEARGKTIILDEPPSLGGTDFGMRC</sequence>
<gene>
    <name evidence="1" type="ORF">SAMN02910418_00746</name>
</gene>
<keyword evidence="2" id="KW-1185">Reference proteome</keyword>
<reference evidence="2" key="1">
    <citation type="submission" date="2016-10" db="EMBL/GenBank/DDBJ databases">
        <authorList>
            <person name="Varghese N."/>
            <person name="Submissions S."/>
        </authorList>
    </citation>
    <scope>NUCLEOTIDE SEQUENCE [LARGE SCALE GENOMIC DNA]</scope>
    <source>
        <strain evidence="2">KPR-1</strain>
    </source>
</reference>
<evidence type="ECO:0000313" key="1">
    <source>
        <dbReference type="EMBL" id="SEA02782.1"/>
    </source>
</evidence>